<dbReference type="EC" id="2.7.6.2" evidence="5"/>
<evidence type="ECO:0000256" key="5">
    <source>
        <dbReference type="NCBIfam" id="TIGR01378"/>
    </source>
</evidence>
<feature type="domain" description="Thiamin pyrophosphokinase thiamin-binding" evidence="6">
    <location>
        <begin position="154"/>
        <end position="218"/>
    </location>
</feature>
<dbReference type="PANTHER" id="PTHR41299">
    <property type="entry name" value="THIAMINE PYROPHOSPHOKINASE"/>
    <property type="match status" value="1"/>
</dbReference>
<keyword evidence="3" id="KW-0418">Kinase</keyword>
<dbReference type="PANTHER" id="PTHR41299:SF1">
    <property type="entry name" value="THIAMINE PYROPHOSPHOKINASE"/>
    <property type="match status" value="1"/>
</dbReference>
<name>A0ABQ5JKI2_9LACO</name>
<dbReference type="InterPro" id="IPR007373">
    <property type="entry name" value="Thiamin_PyroPKinase_B1-bd"/>
</dbReference>
<keyword evidence="2" id="KW-0547">Nucleotide-binding</keyword>
<dbReference type="SUPFAM" id="SSF63999">
    <property type="entry name" value="Thiamin pyrophosphokinase, catalytic domain"/>
    <property type="match status" value="1"/>
</dbReference>
<evidence type="ECO:0000313" key="8">
    <source>
        <dbReference type="Proteomes" id="UP001628078"/>
    </source>
</evidence>
<dbReference type="SMART" id="SM00983">
    <property type="entry name" value="TPK_B1_binding"/>
    <property type="match status" value="1"/>
</dbReference>
<gene>
    <name evidence="7" type="primary">tpk</name>
    <name evidence="7" type="ORF">JCM31185_01850</name>
</gene>
<evidence type="ECO:0000256" key="3">
    <source>
        <dbReference type="ARBA" id="ARBA00022777"/>
    </source>
</evidence>
<reference evidence="7 8" key="1">
    <citation type="submission" date="2022-03" db="EMBL/GenBank/DDBJ databases">
        <title>Draft genome sequence of Furfurilactobacillus curtus JCM 31185.</title>
        <authorList>
            <person name="Suzuki S."/>
            <person name="Endo A."/>
            <person name="Kajikawa A."/>
        </authorList>
    </citation>
    <scope>NUCLEOTIDE SEQUENCE [LARGE SCALE GENOMIC DNA]</scope>
    <source>
        <strain evidence="7 8">JCM 31185</strain>
    </source>
</reference>
<evidence type="ECO:0000256" key="2">
    <source>
        <dbReference type="ARBA" id="ARBA00022741"/>
    </source>
</evidence>
<accession>A0ABQ5JKI2</accession>
<dbReference type="NCBIfam" id="TIGR01378">
    <property type="entry name" value="thi_PPkinase"/>
    <property type="match status" value="1"/>
</dbReference>
<dbReference type="InterPro" id="IPR007371">
    <property type="entry name" value="TPK_catalytic"/>
</dbReference>
<dbReference type="InterPro" id="IPR036759">
    <property type="entry name" value="TPK_catalytic_sf"/>
</dbReference>
<dbReference type="Pfam" id="PF04265">
    <property type="entry name" value="TPK_B1_binding"/>
    <property type="match status" value="1"/>
</dbReference>
<dbReference type="Gene3D" id="3.40.50.10240">
    <property type="entry name" value="Thiamin pyrophosphokinase, catalytic domain"/>
    <property type="match status" value="1"/>
</dbReference>
<sequence length="237" mass="26273">MQRASDRPKLSRLNILVGGPRSEWPPALAAGQISGPWIGVDRGAIRLLELGITPIIALGDFDSSKQGEFERVQAAVKDLRQVGSAKDETDTQLGVRVAMTEFSADEIVIYGATGGRLDHLLANLFLPLETRFRAVVARLIFVDRQNEIRYFLPGRYQIDKLPEMRYLAFVTFGEVGGLTLSDERYQLDHVDIHQPISFASNEFVGQTATFSFTSGIVAVVQSTDLSDNRAERYNLNA</sequence>
<evidence type="ECO:0000256" key="1">
    <source>
        <dbReference type="ARBA" id="ARBA00022679"/>
    </source>
</evidence>
<dbReference type="EMBL" id="BQXO01000001">
    <property type="protein sequence ID" value="GKT04896.1"/>
    <property type="molecule type" value="Genomic_DNA"/>
</dbReference>
<dbReference type="Pfam" id="PF04263">
    <property type="entry name" value="TPK_catalytic"/>
    <property type="match status" value="1"/>
</dbReference>
<evidence type="ECO:0000313" key="7">
    <source>
        <dbReference type="EMBL" id="GKT04896.1"/>
    </source>
</evidence>
<dbReference type="InterPro" id="IPR053149">
    <property type="entry name" value="TPK"/>
</dbReference>
<protein>
    <recommendedName>
        <fullName evidence="5">Thiamine diphosphokinase</fullName>
        <ecNumber evidence="5">2.7.6.2</ecNumber>
    </recommendedName>
</protein>
<keyword evidence="4" id="KW-0067">ATP-binding</keyword>
<evidence type="ECO:0000259" key="6">
    <source>
        <dbReference type="SMART" id="SM00983"/>
    </source>
</evidence>
<keyword evidence="1" id="KW-0808">Transferase</keyword>
<proteinExistence type="predicted"/>
<comment type="caution">
    <text evidence="7">The sequence shown here is derived from an EMBL/GenBank/DDBJ whole genome shotgun (WGS) entry which is preliminary data.</text>
</comment>
<keyword evidence="8" id="KW-1185">Reference proteome</keyword>
<dbReference type="InterPro" id="IPR006282">
    <property type="entry name" value="Thi_PPkinase"/>
</dbReference>
<dbReference type="CDD" id="cd07995">
    <property type="entry name" value="TPK"/>
    <property type="match status" value="1"/>
</dbReference>
<organism evidence="7 8">
    <name type="scientific">Furfurilactobacillus curtus</name>
    <dbReference type="NCBI Taxonomy" id="1746200"/>
    <lineage>
        <taxon>Bacteria</taxon>
        <taxon>Bacillati</taxon>
        <taxon>Bacillota</taxon>
        <taxon>Bacilli</taxon>
        <taxon>Lactobacillales</taxon>
        <taxon>Lactobacillaceae</taxon>
        <taxon>Furfurilactobacillus</taxon>
    </lineage>
</organism>
<dbReference type="Proteomes" id="UP001628078">
    <property type="component" value="Unassembled WGS sequence"/>
</dbReference>
<evidence type="ECO:0000256" key="4">
    <source>
        <dbReference type="ARBA" id="ARBA00022840"/>
    </source>
</evidence>